<comment type="caution">
    <text evidence="3">The sequence shown here is derived from an EMBL/GenBank/DDBJ whole genome shotgun (WGS) entry which is preliminary data.</text>
</comment>
<keyword evidence="4" id="KW-1185">Reference proteome</keyword>
<reference evidence="3 4" key="1">
    <citation type="submission" date="2024-06" db="EMBL/GenBank/DDBJ databases">
        <title>Sorghum-associated microbial communities from plants grown in Nebraska, USA.</title>
        <authorList>
            <person name="Schachtman D."/>
        </authorList>
    </citation>
    <scope>NUCLEOTIDE SEQUENCE [LARGE SCALE GENOMIC DNA]</scope>
    <source>
        <strain evidence="3 4">1288</strain>
    </source>
</reference>
<evidence type="ECO:0000256" key="1">
    <source>
        <dbReference type="PROSITE-ProRule" id="PRU00169"/>
    </source>
</evidence>
<gene>
    <name evidence="3" type="ORF">ABIC55_002196</name>
</gene>
<dbReference type="InterPro" id="IPR001789">
    <property type="entry name" value="Sig_transdc_resp-reg_receiver"/>
</dbReference>
<dbReference type="PROSITE" id="PS50110">
    <property type="entry name" value="RESPONSE_REGULATORY"/>
    <property type="match status" value="1"/>
</dbReference>
<proteinExistence type="predicted"/>
<dbReference type="InterPro" id="IPR013785">
    <property type="entry name" value="Aldolase_TIM"/>
</dbReference>
<dbReference type="Gene3D" id="3.20.20.70">
    <property type="entry name" value="Aldolase class I"/>
    <property type="match status" value="1"/>
</dbReference>
<feature type="modified residue" description="4-aspartylphosphate" evidence="1">
    <location>
        <position position="41"/>
    </location>
</feature>
<evidence type="ECO:0000313" key="4">
    <source>
        <dbReference type="Proteomes" id="UP001549104"/>
    </source>
</evidence>
<sequence length="105" mass="11573">MRNLLRKIIVSNGYYVVAEAGSGEDAVPLYKSHFPHIVLLDITLPNMNGIATLKEIKKINPNARVVMCSALGTQDLIIEALENGAADFIVKPFFDGLITQLNKIY</sequence>
<dbReference type="InterPro" id="IPR052048">
    <property type="entry name" value="ST_Response_Regulator"/>
</dbReference>
<dbReference type="InterPro" id="IPR011006">
    <property type="entry name" value="CheY-like_superfamily"/>
</dbReference>
<feature type="domain" description="Response regulatory" evidence="2">
    <location>
        <begin position="1"/>
        <end position="105"/>
    </location>
</feature>
<evidence type="ECO:0000313" key="3">
    <source>
        <dbReference type="EMBL" id="MET3657109.1"/>
    </source>
</evidence>
<organism evidence="3 4">
    <name type="scientific">Sporosarcina psychrophila</name>
    <name type="common">Bacillus psychrophilus</name>
    <dbReference type="NCBI Taxonomy" id="1476"/>
    <lineage>
        <taxon>Bacteria</taxon>
        <taxon>Bacillati</taxon>
        <taxon>Bacillota</taxon>
        <taxon>Bacilli</taxon>
        <taxon>Bacillales</taxon>
        <taxon>Caryophanaceae</taxon>
        <taxon>Sporosarcina</taxon>
    </lineage>
</organism>
<dbReference type="PANTHER" id="PTHR43228:SF1">
    <property type="entry name" value="TWO-COMPONENT RESPONSE REGULATOR ARR22"/>
    <property type="match status" value="1"/>
</dbReference>
<name>A0ABV2KAJ8_SPOPS</name>
<dbReference type="Proteomes" id="UP001549104">
    <property type="component" value="Unassembled WGS sequence"/>
</dbReference>
<dbReference type="PANTHER" id="PTHR43228">
    <property type="entry name" value="TWO-COMPONENT RESPONSE REGULATOR"/>
    <property type="match status" value="1"/>
</dbReference>
<dbReference type="SMART" id="SM00448">
    <property type="entry name" value="REC"/>
    <property type="match status" value="1"/>
</dbReference>
<accession>A0ABV2KAJ8</accession>
<dbReference type="SUPFAM" id="SSF52172">
    <property type="entry name" value="CheY-like"/>
    <property type="match status" value="1"/>
</dbReference>
<protein>
    <submittedName>
        <fullName evidence="3">Two-component system chemotaxis response regulator CheY</fullName>
    </submittedName>
</protein>
<evidence type="ECO:0000259" key="2">
    <source>
        <dbReference type="PROSITE" id="PS50110"/>
    </source>
</evidence>
<dbReference type="Pfam" id="PF00072">
    <property type="entry name" value="Response_reg"/>
    <property type="match status" value="1"/>
</dbReference>
<dbReference type="EMBL" id="JBEPME010000002">
    <property type="protein sequence ID" value="MET3657109.1"/>
    <property type="molecule type" value="Genomic_DNA"/>
</dbReference>
<keyword evidence="1" id="KW-0597">Phosphoprotein</keyword>